<dbReference type="InterPro" id="IPR011006">
    <property type="entry name" value="CheY-like_superfamily"/>
</dbReference>
<accession>A0A1Y1RWG9</accession>
<feature type="domain" description="Guanylate cyclase" evidence="1">
    <location>
        <begin position="244"/>
        <end position="369"/>
    </location>
</feature>
<dbReference type="InterPro" id="IPR029787">
    <property type="entry name" value="Nucleotide_cyclase"/>
</dbReference>
<dbReference type="Gene3D" id="3.40.50.2300">
    <property type="match status" value="1"/>
</dbReference>
<dbReference type="GO" id="GO:0009190">
    <property type="term" value="P:cyclic nucleotide biosynthetic process"/>
    <property type="evidence" value="ECO:0007669"/>
    <property type="project" value="InterPro"/>
</dbReference>
<proteinExistence type="predicted"/>
<dbReference type="InterPro" id="IPR050697">
    <property type="entry name" value="Adenylyl/Guanylyl_Cyclase_3/4"/>
</dbReference>
<dbReference type="GO" id="GO:0004016">
    <property type="term" value="F:adenylate cyclase activity"/>
    <property type="evidence" value="ECO:0007669"/>
    <property type="project" value="UniProtKB-ARBA"/>
</dbReference>
<evidence type="ECO:0000313" key="3">
    <source>
        <dbReference type="Proteomes" id="UP000192343"/>
    </source>
</evidence>
<dbReference type="Pfam" id="PF00211">
    <property type="entry name" value="Guanylate_cyc"/>
    <property type="match status" value="1"/>
</dbReference>
<dbReference type="InterPro" id="IPR001054">
    <property type="entry name" value="A/G_cyclase"/>
</dbReference>
<dbReference type="PANTHER" id="PTHR43081">
    <property type="entry name" value="ADENYLATE CYCLASE, TERMINAL-DIFFERENTIATION SPECIFIC-RELATED"/>
    <property type="match status" value="1"/>
</dbReference>
<dbReference type="SMART" id="SM00044">
    <property type="entry name" value="CYCc"/>
    <property type="match status" value="1"/>
</dbReference>
<sequence>MGNREHLFKEFPQRSSTACSFVQYSHSSSSSQIRILPCMPHCAHTEVLCLTYSPLSRKVFYTMQRTILSITTDPIDTEELISVLDSVGLGSFRIISAASMEEAEPHFYVQEIYLVIADERVPQALEVLQEMKQDEMFAHVPILLLIEKRTKERIQAAFRMGFDTCVALQEVSALLAHQAIPLIRNHLNNDDTMEKISVLQEKAIQDFILLDLIKDYIPRTIWNVAKEYAHEQRIEIPEEERILTIVFGDIKDFTPRTQRMEPKNVIRYLNSAFDVVARLVYAHDGDIDKYIGDAFLAVFNDPEKAVASMLRIQKEFEKLNSERSSRGEDTIVFRVGIHTGPVIRGNVGGNQRFDNTLIGDTVNTAARLEAIAPPGGILISEATRRELGLELPEACGRTENLKGRVGDEKVWEIYKHLKDSSLANEPAAL</sequence>
<name>A0A1Y1RWG9_9SPIO</name>
<dbReference type="PANTHER" id="PTHR43081:SF1">
    <property type="entry name" value="ADENYLATE CYCLASE, TERMINAL-DIFFERENTIATION SPECIFIC"/>
    <property type="match status" value="1"/>
</dbReference>
<organism evidence="2 3">
    <name type="scientific">Marispirochaeta aestuarii</name>
    <dbReference type="NCBI Taxonomy" id="1963862"/>
    <lineage>
        <taxon>Bacteria</taxon>
        <taxon>Pseudomonadati</taxon>
        <taxon>Spirochaetota</taxon>
        <taxon>Spirochaetia</taxon>
        <taxon>Spirochaetales</taxon>
        <taxon>Spirochaetaceae</taxon>
        <taxon>Marispirochaeta</taxon>
    </lineage>
</organism>
<comment type="caution">
    <text evidence="2">The sequence shown here is derived from an EMBL/GenBank/DDBJ whole genome shotgun (WGS) entry which is preliminary data.</text>
</comment>
<reference evidence="2 3" key="1">
    <citation type="submission" date="2017-03" db="EMBL/GenBank/DDBJ databases">
        <title>Draft Genome sequence of Marispirochaeta sp. strain JC444.</title>
        <authorList>
            <person name="Shivani Y."/>
            <person name="Subhash Y."/>
            <person name="Sasikala C."/>
            <person name="Ramana C."/>
        </authorList>
    </citation>
    <scope>NUCLEOTIDE SEQUENCE [LARGE SCALE GENOMIC DNA]</scope>
    <source>
        <strain evidence="2 3">JC444</strain>
    </source>
</reference>
<dbReference type="GO" id="GO:0035556">
    <property type="term" value="P:intracellular signal transduction"/>
    <property type="evidence" value="ECO:0007669"/>
    <property type="project" value="InterPro"/>
</dbReference>
<gene>
    <name evidence="2" type="ORF">B4O97_15045</name>
</gene>
<dbReference type="STRING" id="1963862.B4O97_15045"/>
<dbReference type="SUPFAM" id="SSF52172">
    <property type="entry name" value="CheY-like"/>
    <property type="match status" value="1"/>
</dbReference>
<evidence type="ECO:0000313" key="2">
    <source>
        <dbReference type="EMBL" id="ORC33005.1"/>
    </source>
</evidence>
<protein>
    <recommendedName>
        <fullName evidence="1">Guanylate cyclase domain-containing protein</fullName>
    </recommendedName>
</protein>
<dbReference type="AlphaFoldDB" id="A0A1Y1RWG9"/>
<dbReference type="SUPFAM" id="SSF55073">
    <property type="entry name" value="Nucleotide cyclase"/>
    <property type="match status" value="1"/>
</dbReference>
<dbReference type="CDD" id="cd07302">
    <property type="entry name" value="CHD"/>
    <property type="match status" value="1"/>
</dbReference>
<dbReference type="Gene3D" id="3.30.70.1230">
    <property type="entry name" value="Nucleotide cyclase"/>
    <property type="match status" value="1"/>
</dbReference>
<evidence type="ECO:0000259" key="1">
    <source>
        <dbReference type="PROSITE" id="PS50125"/>
    </source>
</evidence>
<dbReference type="EMBL" id="MWQY01000018">
    <property type="protein sequence ID" value="ORC33005.1"/>
    <property type="molecule type" value="Genomic_DNA"/>
</dbReference>
<dbReference type="Proteomes" id="UP000192343">
    <property type="component" value="Unassembled WGS sequence"/>
</dbReference>
<keyword evidence="3" id="KW-1185">Reference proteome</keyword>
<dbReference type="PROSITE" id="PS50125">
    <property type="entry name" value="GUANYLATE_CYCLASE_2"/>
    <property type="match status" value="1"/>
</dbReference>